<organism evidence="2 3">
    <name type="scientific">Lactiplantibacillus nangangensis</name>
    <dbReference type="NCBI Taxonomy" id="2559917"/>
    <lineage>
        <taxon>Bacteria</taxon>
        <taxon>Bacillati</taxon>
        <taxon>Bacillota</taxon>
        <taxon>Bacilli</taxon>
        <taxon>Lactobacillales</taxon>
        <taxon>Lactobacillaceae</taxon>
        <taxon>Lactiplantibacillus</taxon>
    </lineage>
</organism>
<accession>A0ABW1SMJ9</accession>
<dbReference type="CDD" id="cd00093">
    <property type="entry name" value="HTH_XRE"/>
    <property type="match status" value="1"/>
</dbReference>
<evidence type="ECO:0000259" key="1">
    <source>
        <dbReference type="PROSITE" id="PS50943"/>
    </source>
</evidence>
<evidence type="ECO:0000313" key="2">
    <source>
        <dbReference type="EMBL" id="MFC6202900.1"/>
    </source>
</evidence>
<dbReference type="Proteomes" id="UP001596171">
    <property type="component" value="Unassembled WGS sequence"/>
</dbReference>
<keyword evidence="3" id="KW-1185">Reference proteome</keyword>
<dbReference type="InterPro" id="IPR010982">
    <property type="entry name" value="Lambda_DNA-bd_dom_sf"/>
</dbReference>
<reference evidence="3" key="1">
    <citation type="journal article" date="2019" name="Int. J. Syst. Evol. Microbiol.">
        <title>The Global Catalogue of Microorganisms (GCM) 10K type strain sequencing project: providing services to taxonomists for standard genome sequencing and annotation.</title>
        <authorList>
            <consortium name="The Broad Institute Genomics Platform"/>
            <consortium name="The Broad Institute Genome Sequencing Center for Infectious Disease"/>
            <person name="Wu L."/>
            <person name="Ma J."/>
        </authorList>
    </citation>
    <scope>NUCLEOTIDE SEQUENCE [LARGE SCALE GENOMIC DNA]</scope>
    <source>
        <strain evidence="3">CCM 8930</strain>
    </source>
</reference>
<dbReference type="PROSITE" id="PS50943">
    <property type="entry name" value="HTH_CROC1"/>
    <property type="match status" value="1"/>
</dbReference>
<dbReference type="InterPro" id="IPR001387">
    <property type="entry name" value="Cro/C1-type_HTH"/>
</dbReference>
<name>A0ABW1SMJ9_9LACO</name>
<protein>
    <submittedName>
        <fullName evidence="2">Helix-turn-helix domain-containing protein</fullName>
    </submittedName>
</protein>
<comment type="caution">
    <text evidence="2">The sequence shown here is derived from an EMBL/GenBank/DDBJ whole genome shotgun (WGS) entry which is preliminary data.</text>
</comment>
<feature type="domain" description="HTH cro/C1-type" evidence="1">
    <location>
        <begin position="80"/>
        <end position="118"/>
    </location>
</feature>
<dbReference type="Pfam" id="PF01381">
    <property type="entry name" value="HTH_3"/>
    <property type="match status" value="1"/>
</dbReference>
<proteinExistence type="predicted"/>
<evidence type="ECO:0000313" key="3">
    <source>
        <dbReference type="Proteomes" id="UP001596171"/>
    </source>
</evidence>
<sequence length="146" mass="17089">MKKQVKTFYNIEKDKKELYTKVVKSEKISVREIHDLEVTNVYWRSPDGELWLNPDNPMENSKNSFSVYRQRKGYLQPEEIRAVREKTGISLNKFAELIGIGKSSLSLIENNLRVQSKEQDSLFKLIKAEVERTENLESLTFHHVSS</sequence>
<dbReference type="RefSeq" id="WP_137615982.1">
    <property type="nucleotide sequence ID" value="NZ_BJDI01000005.1"/>
</dbReference>
<dbReference type="EMBL" id="JBHSSE010000028">
    <property type="protein sequence ID" value="MFC6202900.1"/>
    <property type="molecule type" value="Genomic_DNA"/>
</dbReference>
<dbReference type="SUPFAM" id="SSF47413">
    <property type="entry name" value="lambda repressor-like DNA-binding domains"/>
    <property type="match status" value="1"/>
</dbReference>
<dbReference type="Gene3D" id="1.10.260.40">
    <property type="entry name" value="lambda repressor-like DNA-binding domains"/>
    <property type="match status" value="1"/>
</dbReference>
<gene>
    <name evidence="2" type="ORF">ACFP1L_13590</name>
</gene>